<dbReference type="PANTHER" id="PTHR21321">
    <property type="entry name" value="PNAS-3 RELATED"/>
    <property type="match status" value="1"/>
</dbReference>
<evidence type="ECO:0000256" key="1">
    <source>
        <dbReference type="ARBA" id="ARBA00004123"/>
    </source>
</evidence>
<name>A0A8E2E6Z7_9PEZI</name>
<dbReference type="GO" id="GO:0000467">
    <property type="term" value="P:exonucleolytic trimming to generate mature 3'-end of 5.8S rRNA from tricistronic rRNA transcript (SSU-rRNA, 5.8S rRNA, LSU-rRNA)"/>
    <property type="evidence" value="ECO:0007669"/>
    <property type="project" value="TreeGrafter"/>
</dbReference>
<keyword evidence="7" id="KW-1185">Reference proteome</keyword>
<dbReference type="Gene3D" id="2.40.50.100">
    <property type="match status" value="1"/>
</dbReference>
<reference evidence="6 7" key="1">
    <citation type="journal article" date="2016" name="Nat. Commun.">
        <title>Ectomycorrhizal ecology is imprinted in the genome of the dominant symbiotic fungus Cenococcum geophilum.</title>
        <authorList>
            <consortium name="DOE Joint Genome Institute"/>
            <person name="Peter M."/>
            <person name="Kohler A."/>
            <person name="Ohm R.A."/>
            <person name="Kuo A."/>
            <person name="Krutzmann J."/>
            <person name="Morin E."/>
            <person name="Arend M."/>
            <person name="Barry K.W."/>
            <person name="Binder M."/>
            <person name="Choi C."/>
            <person name="Clum A."/>
            <person name="Copeland A."/>
            <person name="Grisel N."/>
            <person name="Haridas S."/>
            <person name="Kipfer T."/>
            <person name="LaButti K."/>
            <person name="Lindquist E."/>
            <person name="Lipzen A."/>
            <person name="Maire R."/>
            <person name="Meier B."/>
            <person name="Mihaltcheva S."/>
            <person name="Molinier V."/>
            <person name="Murat C."/>
            <person name="Poggeler S."/>
            <person name="Quandt C.A."/>
            <person name="Sperisen C."/>
            <person name="Tritt A."/>
            <person name="Tisserant E."/>
            <person name="Crous P.W."/>
            <person name="Henrissat B."/>
            <person name="Nehls U."/>
            <person name="Egli S."/>
            <person name="Spatafora J.W."/>
            <person name="Grigoriev I.V."/>
            <person name="Martin F.M."/>
        </authorList>
    </citation>
    <scope>NUCLEOTIDE SEQUENCE [LARGE SCALE GENOMIC DNA]</scope>
    <source>
        <strain evidence="6 7">CBS 459.81</strain>
    </source>
</reference>
<dbReference type="Pfam" id="PF18311">
    <property type="entry name" value="Rrp40_N"/>
    <property type="match status" value="1"/>
</dbReference>
<dbReference type="Gene3D" id="3.30.1370.10">
    <property type="entry name" value="K Homology domain, type 1"/>
    <property type="match status" value="1"/>
</dbReference>
<feature type="domain" description="K Homology" evidence="4">
    <location>
        <begin position="158"/>
        <end position="208"/>
    </location>
</feature>
<evidence type="ECO:0000256" key="3">
    <source>
        <dbReference type="ARBA" id="ARBA00022884"/>
    </source>
</evidence>
<dbReference type="GO" id="GO:0071034">
    <property type="term" value="P:CUT catabolic process"/>
    <property type="evidence" value="ECO:0007669"/>
    <property type="project" value="TreeGrafter"/>
</dbReference>
<proteinExistence type="predicted"/>
<dbReference type="SUPFAM" id="SSF50249">
    <property type="entry name" value="Nucleic acid-binding proteins"/>
    <property type="match status" value="1"/>
</dbReference>
<dbReference type="GO" id="GO:0034475">
    <property type="term" value="P:U4 snRNA 3'-end processing"/>
    <property type="evidence" value="ECO:0007669"/>
    <property type="project" value="TreeGrafter"/>
</dbReference>
<keyword evidence="3" id="KW-0694">RNA-binding</keyword>
<dbReference type="GO" id="GO:0071038">
    <property type="term" value="P:TRAMP-dependent tRNA surveillance pathway"/>
    <property type="evidence" value="ECO:0007669"/>
    <property type="project" value="TreeGrafter"/>
</dbReference>
<evidence type="ECO:0000313" key="7">
    <source>
        <dbReference type="Proteomes" id="UP000250266"/>
    </source>
</evidence>
<gene>
    <name evidence="6" type="ORF">K432DRAFT_356982</name>
</gene>
<dbReference type="GO" id="GO:0071051">
    <property type="term" value="P:poly(A)-dependent snoRNA 3'-end processing"/>
    <property type="evidence" value="ECO:0007669"/>
    <property type="project" value="TreeGrafter"/>
</dbReference>
<organism evidence="6 7">
    <name type="scientific">Lepidopterella palustris CBS 459.81</name>
    <dbReference type="NCBI Taxonomy" id="1314670"/>
    <lineage>
        <taxon>Eukaryota</taxon>
        <taxon>Fungi</taxon>
        <taxon>Dikarya</taxon>
        <taxon>Ascomycota</taxon>
        <taxon>Pezizomycotina</taxon>
        <taxon>Dothideomycetes</taxon>
        <taxon>Pleosporomycetidae</taxon>
        <taxon>Mytilinidiales</taxon>
        <taxon>Argynnaceae</taxon>
        <taxon>Lepidopterella</taxon>
    </lineage>
</organism>
<evidence type="ECO:0000313" key="6">
    <source>
        <dbReference type="EMBL" id="OCK78328.1"/>
    </source>
</evidence>
<dbReference type="InterPro" id="IPR026699">
    <property type="entry name" value="Exosome_RNA_bind1/RRP40/RRP4"/>
</dbReference>
<dbReference type="FunFam" id="2.40.50.100:FF:000073">
    <property type="entry name" value="Putative Exosome complex component RRP40"/>
    <property type="match status" value="1"/>
</dbReference>
<dbReference type="AlphaFoldDB" id="A0A8E2E6Z7"/>
<dbReference type="GO" id="GO:0003723">
    <property type="term" value="F:RNA binding"/>
    <property type="evidence" value="ECO:0007669"/>
    <property type="project" value="UniProtKB-KW"/>
</dbReference>
<dbReference type="GO" id="GO:0071035">
    <property type="term" value="P:nuclear polyadenylation-dependent rRNA catabolic process"/>
    <property type="evidence" value="ECO:0007669"/>
    <property type="project" value="TreeGrafter"/>
</dbReference>
<dbReference type="EMBL" id="KV745067">
    <property type="protein sequence ID" value="OCK78328.1"/>
    <property type="molecule type" value="Genomic_DNA"/>
</dbReference>
<dbReference type="PANTHER" id="PTHR21321:SF1">
    <property type="entry name" value="EXOSOME COMPLEX COMPONENT RRP40"/>
    <property type="match status" value="1"/>
</dbReference>
<dbReference type="GO" id="GO:0000176">
    <property type="term" value="C:nuclear exosome (RNase complex)"/>
    <property type="evidence" value="ECO:0007669"/>
    <property type="project" value="TreeGrafter"/>
</dbReference>
<dbReference type="InterPro" id="IPR036612">
    <property type="entry name" value="KH_dom_type_1_sf"/>
</dbReference>
<comment type="subcellular location">
    <subcellularLocation>
        <location evidence="1">Nucleus</location>
    </subcellularLocation>
</comment>
<dbReference type="InterPro" id="IPR004088">
    <property type="entry name" value="KH_dom_type_1"/>
</dbReference>
<protein>
    <recommendedName>
        <fullName evidence="8">Ribosomal RNA-processing protein 40</fullName>
    </recommendedName>
</protein>
<dbReference type="Gene3D" id="2.40.50.140">
    <property type="entry name" value="Nucleic acid-binding proteins"/>
    <property type="match status" value="1"/>
</dbReference>
<dbReference type="Pfam" id="PF15985">
    <property type="entry name" value="KH_6"/>
    <property type="match status" value="1"/>
</dbReference>
<sequence>MTTTHMIVLPGDTIPASSLPISTNPNKALTLGPGLRHIPPNTIKATISGALTTDVRKNATWIEYNSGRYQPSPSDLVIAIIASSVSESYTCTLTPYAPPTTLPHLSFESATKKTRPVLPLQSLVYARILPFSRYTTPELTCIDPSTGKADGLGPLKGGMVFDISLAMARRLLAGAKGGVMVLEMLAEKLVFEVAVGRNGVIWVEGGNVTVTLKVGMAVQEVDRGGLGVEGQRALVEKVLRGL</sequence>
<dbReference type="InterPro" id="IPR012340">
    <property type="entry name" value="NA-bd_OB-fold"/>
</dbReference>
<evidence type="ECO:0000256" key="2">
    <source>
        <dbReference type="ARBA" id="ARBA00022835"/>
    </source>
</evidence>
<feature type="domain" description="Exosome complex exonuclease Rrp40 N-terminal" evidence="5">
    <location>
        <begin position="29"/>
        <end position="68"/>
    </location>
</feature>
<evidence type="ECO:0000259" key="5">
    <source>
        <dbReference type="Pfam" id="PF18311"/>
    </source>
</evidence>
<dbReference type="Proteomes" id="UP000250266">
    <property type="component" value="Unassembled WGS sequence"/>
</dbReference>
<dbReference type="InterPro" id="IPR041054">
    <property type="entry name" value="Rrp40_N_euk"/>
</dbReference>
<keyword evidence="2" id="KW-0271">Exosome</keyword>
<dbReference type="SUPFAM" id="SSF54791">
    <property type="entry name" value="Eukaryotic type KH-domain (KH-domain type I)"/>
    <property type="match status" value="1"/>
</dbReference>
<evidence type="ECO:0008006" key="8">
    <source>
        <dbReference type="Google" id="ProtNLM"/>
    </source>
</evidence>
<evidence type="ECO:0000259" key="4">
    <source>
        <dbReference type="Pfam" id="PF15985"/>
    </source>
</evidence>
<accession>A0A8E2E6Z7</accession>
<dbReference type="GO" id="GO:0000177">
    <property type="term" value="C:cytoplasmic exosome (RNase complex)"/>
    <property type="evidence" value="ECO:0007669"/>
    <property type="project" value="TreeGrafter"/>
</dbReference>
<dbReference type="Pfam" id="PF21262">
    <property type="entry name" value="RRP40_S1"/>
    <property type="match status" value="1"/>
</dbReference>
<dbReference type="OrthoDB" id="340500at2759"/>